<evidence type="ECO:0000313" key="1">
    <source>
        <dbReference type="EMBL" id="KAE9396166.1"/>
    </source>
</evidence>
<dbReference type="AlphaFoldDB" id="A0A6A4HEC4"/>
<feature type="non-terminal residue" evidence="1">
    <location>
        <position position="87"/>
    </location>
</feature>
<accession>A0A6A4HEC4</accession>
<evidence type="ECO:0008006" key="3">
    <source>
        <dbReference type="Google" id="ProtNLM"/>
    </source>
</evidence>
<keyword evidence="2" id="KW-1185">Reference proteome</keyword>
<evidence type="ECO:0000313" key="2">
    <source>
        <dbReference type="Proteomes" id="UP000799118"/>
    </source>
</evidence>
<dbReference type="OrthoDB" id="3265539at2759"/>
<gene>
    <name evidence="1" type="ORF">BT96DRAFT_825105</name>
</gene>
<dbReference type="EMBL" id="ML769518">
    <property type="protein sequence ID" value="KAE9396166.1"/>
    <property type="molecule type" value="Genomic_DNA"/>
</dbReference>
<proteinExistence type="predicted"/>
<dbReference type="Proteomes" id="UP000799118">
    <property type="component" value="Unassembled WGS sequence"/>
</dbReference>
<organism evidence="1 2">
    <name type="scientific">Gymnopus androsaceus JB14</name>
    <dbReference type="NCBI Taxonomy" id="1447944"/>
    <lineage>
        <taxon>Eukaryota</taxon>
        <taxon>Fungi</taxon>
        <taxon>Dikarya</taxon>
        <taxon>Basidiomycota</taxon>
        <taxon>Agaricomycotina</taxon>
        <taxon>Agaricomycetes</taxon>
        <taxon>Agaricomycetidae</taxon>
        <taxon>Agaricales</taxon>
        <taxon>Marasmiineae</taxon>
        <taxon>Omphalotaceae</taxon>
        <taxon>Gymnopus</taxon>
    </lineage>
</organism>
<name>A0A6A4HEC4_9AGAR</name>
<protein>
    <recommendedName>
        <fullName evidence="3">DUF4219 domain-containing protein</fullName>
    </recommendedName>
</protein>
<reference evidence="1" key="1">
    <citation type="journal article" date="2019" name="Environ. Microbiol.">
        <title>Fungal ecological strategies reflected in gene transcription - a case study of two litter decomposers.</title>
        <authorList>
            <person name="Barbi F."/>
            <person name="Kohler A."/>
            <person name="Barry K."/>
            <person name="Baskaran P."/>
            <person name="Daum C."/>
            <person name="Fauchery L."/>
            <person name="Ihrmark K."/>
            <person name="Kuo A."/>
            <person name="LaButti K."/>
            <person name="Lipzen A."/>
            <person name="Morin E."/>
            <person name="Grigoriev I.V."/>
            <person name="Henrissat B."/>
            <person name="Lindahl B."/>
            <person name="Martin F."/>
        </authorList>
    </citation>
    <scope>NUCLEOTIDE SEQUENCE</scope>
    <source>
        <strain evidence="1">JB14</strain>
    </source>
</reference>
<sequence length="87" mass="10039">MSKSDDATPRFAKLDDENYPTWHISMEAKLIQKSYWYDIIEFTVDTHDSAGNPRNQADVDADILKKKNKRTATKMAEARAELILHVE</sequence>